<protein>
    <submittedName>
        <fullName evidence="11">Uncharacterized protein</fullName>
    </submittedName>
</protein>
<dbReference type="InterPro" id="IPR041469">
    <property type="entry name" value="Subtilisin-like_FN3"/>
</dbReference>
<keyword evidence="2 7" id="KW-0645">Protease</keyword>
<dbReference type="OrthoDB" id="206201at2759"/>
<dbReference type="InterPro" id="IPR036852">
    <property type="entry name" value="Peptidase_S8/S53_dom_sf"/>
</dbReference>
<dbReference type="Gene3D" id="2.60.40.2310">
    <property type="match status" value="1"/>
</dbReference>
<comment type="similarity">
    <text evidence="1 7">Belongs to the peptidase S8 family.</text>
</comment>
<dbReference type="Gene3D" id="3.40.50.200">
    <property type="entry name" value="Peptidase S8/S53 domain"/>
    <property type="match status" value="1"/>
</dbReference>
<dbReference type="InterPro" id="IPR034197">
    <property type="entry name" value="Peptidases_S8_3"/>
</dbReference>
<evidence type="ECO:0000256" key="1">
    <source>
        <dbReference type="ARBA" id="ARBA00011073"/>
    </source>
</evidence>
<dbReference type="SUPFAM" id="SSF52743">
    <property type="entry name" value="Subtilisin-like"/>
    <property type="match status" value="1"/>
</dbReference>
<evidence type="ECO:0000259" key="8">
    <source>
        <dbReference type="Pfam" id="PF00082"/>
    </source>
</evidence>
<dbReference type="CDD" id="cd04852">
    <property type="entry name" value="Peptidases_S8_3"/>
    <property type="match status" value="1"/>
</dbReference>
<dbReference type="InterPro" id="IPR023828">
    <property type="entry name" value="Peptidase_S8_Ser-AS"/>
</dbReference>
<reference evidence="11 12" key="1">
    <citation type="journal article" date="2020" name="IScience">
        <title>Genome Sequencing of the Endangered Kingdonia uniflora (Circaeasteraceae, Ranunculales) Reveals Potential Mechanisms of Evolutionary Specialization.</title>
        <authorList>
            <person name="Sun Y."/>
            <person name="Deng T."/>
            <person name="Zhang A."/>
            <person name="Moore M.J."/>
            <person name="Landis J.B."/>
            <person name="Lin N."/>
            <person name="Zhang H."/>
            <person name="Zhang X."/>
            <person name="Huang J."/>
            <person name="Zhang X."/>
            <person name="Sun H."/>
            <person name="Wang H."/>
        </authorList>
    </citation>
    <scope>NUCLEOTIDE SEQUENCE [LARGE SCALE GENOMIC DNA]</scope>
    <source>
        <strain evidence="11">TB1705</strain>
        <tissue evidence="11">Leaf</tissue>
    </source>
</reference>
<evidence type="ECO:0000259" key="9">
    <source>
        <dbReference type="Pfam" id="PF05922"/>
    </source>
</evidence>
<feature type="domain" description="Subtilisin-like protease fibronectin type-III" evidence="10">
    <location>
        <begin position="626"/>
        <end position="727"/>
    </location>
</feature>
<evidence type="ECO:0000313" key="12">
    <source>
        <dbReference type="Proteomes" id="UP000541444"/>
    </source>
</evidence>
<evidence type="ECO:0000256" key="2">
    <source>
        <dbReference type="ARBA" id="ARBA00022670"/>
    </source>
</evidence>
<dbReference type="Pfam" id="PF05922">
    <property type="entry name" value="Inhibitor_I9"/>
    <property type="match status" value="1"/>
</dbReference>
<accession>A0A7J7MZU0</accession>
<evidence type="ECO:0000256" key="6">
    <source>
        <dbReference type="PIRSR" id="PIRSR615500-1"/>
    </source>
</evidence>
<evidence type="ECO:0000256" key="4">
    <source>
        <dbReference type="ARBA" id="ARBA00022801"/>
    </source>
</evidence>
<dbReference type="PANTHER" id="PTHR10795">
    <property type="entry name" value="PROPROTEIN CONVERTASE SUBTILISIN/KEXIN"/>
    <property type="match status" value="1"/>
</dbReference>
<comment type="caution">
    <text evidence="11">The sequence shown here is derived from an EMBL/GenBank/DDBJ whole genome shotgun (WGS) entry which is preliminary data.</text>
</comment>
<feature type="domain" description="Inhibitor I9" evidence="9">
    <location>
        <begin position="15"/>
        <end position="77"/>
    </location>
</feature>
<feature type="domain" description="Peptidase S8/S53" evidence="8">
    <location>
        <begin position="99"/>
        <end position="568"/>
    </location>
</feature>
<organism evidence="11 12">
    <name type="scientific">Kingdonia uniflora</name>
    <dbReference type="NCBI Taxonomy" id="39325"/>
    <lineage>
        <taxon>Eukaryota</taxon>
        <taxon>Viridiplantae</taxon>
        <taxon>Streptophyta</taxon>
        <taxon>Embryophyta</taxon>
        <taxon>Tracheophyta</taxon>
        <taxon>Spermatophyta</taxon>
        <taxon>Magnoliopsida</taxon>
        <taxon>Ranunculales</taxon>
        <taxon>Circaeasteraceae</taxon>
        <taxon>Kingdonia</taxon>
    </lineage>
</organism>
<sequence length="738" mass="77910">MGDRPMPFLQPFMEDKHVNLLSNVLGSTADEAKGSIVHNYVNSFSGFAARLSPEEATKLQSMDDVVTVFPNGYHKLHTTRSWNYLGFPETVKRNPSVESNIVVGLFDSGISPDAESFNDKGFGPPPAKWKGTCQFKNASKCNKYVSSPCLLKMRRNKRARYYKLDGKVDPLEELSPLDSVGHGTHTASTVAGNLVLSASLYGLGQGTARGAVPSARVAMYKVCWASTGCSDLDLLAAFDAAIQDGVDLISLSLGGGADPSYTADSISIGSFHAMKKGILTVASAGNNGPDASSIDNHAPWLLTVAASGTDWQFRSKITLGNGKELSGIGINIFTPNQTALNKTSFPLVSGANVPLSLVQASLVGSRYCLAHSLEPTLVKGKVVLCELEEGGVDSVVKGVGGIGAIIQSEKGLDNAQIYMAPATMIDPTAAVTVNDYITKNNRSASAVIHRTEEVKIKAPFIASFSSRGPNPGSKLILKPDISAPGINILAAFTPLSTITGLKGDTKYSKFTFISGTSMACPHVAGIAAYIKSFHPSWSPAAIKSAIITTATPMSSAVNPDAEFAYGAGQINPMKALNPGLVYDSDEKPYIQFLCNGGYKGPGLALLVGAKSVDCAALPPSNGTDFLNYPTIQLGIKSTKDRLTVGVFNRQVTNVGPPQSVYKSIIQTLPGLEVTVMPISLSFTRANEVQSFKVVVTVKPGNDMSTLSGSLVWTSPQGGGITVRSSIIAYNQDVIFTSS</sequence>
<keyword evidence="3" id="KW-0732">Signal</keyword>
<feature type="active site" description="Charge relay system" evidence="6 7">
    <location>
        <position position="107"/>
    </location>
</feature>
<evidence type="ECO:0000256" key="3">
    <source>
        <dbReference type="ARBA" id="ARBA00022729"/>
    </source>
</evidence>
<keyword evidence="12" id="KW-1185">Reference proteome</keyword>
<evidence type="ECO:0000259" key="10">
    <source>
        <dbReference type="Pfam" id="PF17766"/>
    </source>
</evidence>
<keyword evidence="4 7" id="KW-0378">Hydrolase</keyword>
<feature type="active site" description="Charge relay system" evidence="6 7">
    <location>
        <position position="517"/>
    </location>
</feature>
<dbReference type="AlphaFoldDB" id="A0A7J7MZU0"/>
<dbReference type="Gene3D" id="3.30.70.80">
    <property type="entry name" value="Peptidase S8 propeptide/proteinase inhibitor I9"/>
    <property type="match status" value="1"/>
</dbReference>
<keyword evidence="5 7" id="KW-0720">Serine protease</keyword>
<evidence type="ECO:0000256" key="7">
    <source>
        <dbReference type="PROSITE-ProRule" id="PRU01240"/>
    </source>
</evidence>
<dbReference type="PROSITE" id="PS51892">
    <property type="entry name" value="SUBTILASE"/>
    <property type="match status" value="1"/>
</dbReference>
<evidence type="ECO:0000313" key="11">
    <source>
        <dbReference type="EMBL" id="KAF6160413.1"/>
    </source>
</evidence>
<proteinExistence type="inferred from homology"/>
<dbReference type="PROSITE" id="PS00138">
    <property type="entry name" value="SUBTILASE_SER"/>
    <property type="match status" value="1"/>
</dbReference>
<dbReference type="InterPro" id="IPR015500">
    <property type="entry name" value="Peptidase_S8_subtilisin-rel"/>
</dbReference>
<dbReference type="EMBL" id="JACGCM010001165">
    <property type="protein sequence ID" value="KAF6160413.1"/>
    <property type="molecule type" value="Genomic_DNA"/>
</dbReference>
<dbReference type="Gene3D" id="3.50.30.30">
    <property type="match status" value="1"/>
</dbReference>
<dbReference type="InterPro" id="IPR010259">
    <property type="entry name" value="S8pro/Inhibitor_I9"/>
</dbReference>
<feature type="active site" description="Charge relay system" evidence="6 7">
    <location>
        <position position="182"/>
    </location>
</feature>
<dbReference type="InterPro" id="IPR000209">
    <property type="entry name" value="Peptidase_S8/S53_dom"/>
</dbReference>
<dbReference type="GO" id="GO:0006508">
    <property type="term" value="P:proteolysis"/>
    <property type="evidence" value="ECO:0007669"/>
    <property type="project" value="UniProtKB-KW"/>
</dbReference>
<dbReference type="CDD" id="cd02120">
    <property type="entry name" value="PA_subtilisin_like"/>
    <property type="match status" value="1"/>
</dbReference>
<evidence type="ECO:0000256" key="5">
    <source>
        <dbReference type="ARBA" id="ARBA00022825"/>
    </source>
</evidence>
<name>A0A7J7MZU0_9MAGN</name>
<dbReference type="Pfam" id="PF00082">
    <property type="entry name" value="Peptidase_S8"/>
    <property type="match status" value="1"/>
</dbReference>
<gene>
    <name evidence="11" type="ORF">GIB67_019182</name>
</gene>
<dbReference type="Pfam" id="PF17766">
    <property type="entry name" value="fn3_6"/>
    <property type="match status" value="1"/>
</dbReference>
<dbReference type="GO" id="GO:0004252">
    <property type="term" value="F:serine-type endopeptidase activity"/>
    <property type="evidence" value="ECO:0007669"/>
    <property type="project" value="UniProtKB-UniRule"/>
</dbReference>
<dbReference type="Proteomes" id="UP000541444">
    <property type="component" value="Unassembled WGS sequence"/>
</dbReference>
<dbReference type="PRINTS" id="PR00723">
    <property type="entry name" value="SUBTILISIN"/>
</dbReference>
<dbReference type="InterPro" id="IPR045051">
    <property type="entry name" value="SBT"/>
</dbReference>
<dbReference type="InterPro" id="IPR037045">
    <property type="entry name" value="S8pro/Inhibitor_I9_sf"/>
</dbReference>